<feature type="compositionally biased region" description="Polar residues" evidence="3">
    <location>
        <begin position="11"/>
        <end position="42"/>
    </location>
</feature>
<dbReference type="PANTHER" id="PTHR23189">
    <property type="entry name" value="RNA RECOGNITION MOTIF-CONTAINING"/>
    <property type="match status" value="1"/>
</dbReference>
<evidence type="ECO:0000313" key="5">
    <source>
        <dbReference type="EMBL" id="TVY38177.1"/>
    </source>
</evidence>
<organism evidence="5 6">
    <name type="scientific">Lachnellula subtilissima</name>
    <dbReference type="NCBI Taxonomy" id="602034"/>
    <lineage>
        <taxon>Eukaryota</taxon>
        <taxon>Fungi</taxon>
        <taxon>Dikarya</taxon>
        <taxon>Ascomycota</taxon>
        <taxon>Pezizomycotina</taxon>
        <taxon>Leotiomycetes</taxon>
        <taxon>Helotiales</taxon>
        <taxon>Lachnaceae</taxon>
        <taxon>Lachnellula</taxon>
    </lineage>
</organism>
<dbReference type="InterPro" id="IPR035979">
    <property type="entry name" value="RBD_domain_sf"/>
</dbReference>
<dbReference type="GO" id="GO:0003723">
    <property type="term" value="F:RNA binding"/>
    <property type="evidence" value="ECO:0007669"/>
    <property type="project" value="UniProtKB-UniRule"/>
</dbReference>
<feature type="compositionally biased region" description="Low complexity" evidence="3">
    <location>
        <begin position="497"/>
        <end position="508"/>
    </location>
</feature>
<keyword evidence="6" id="KW-1185">Reference proteome</keyword>
<dbReference type="OrthoDB" id="417481at2759"/>
<dbReference type="InterPro" id="IPR007201">
    <property type="entry name" value="Mei2-like_Rrm_C"/>
</dbReference>
<dbReference type="Gene3D" id="3.30.70.330">
    <property type="match status" value="1"/>
</dbReference>
<reference evidence="5 6" key="1">
    <citation type="submission" date="2018-05" db="EMBL/GenBank/DDBJ databases">
        <title>Genome sequencing and assembly of the regulated plant pathogen Lachnellula willkommii and related sister species for the development of diagnostic species identification markers.</title>
        <authorList>
            <person name="Giroux E."/>
            <person name="Bilodeau G."/>
        </authorList>
    </citation>
    <scope>NUCLEOTIDE SEQUENCE [LARGE SCALE GENOMIC DNA]</scope>
    <source>
        <strain evidence="5 6">CBS 197.66</strain>
    </source>
</reference>
<dbReference type="Pfam" id="PF04059">
    <property type="entry name" value="RRM_2"/>
    <property type="match status" value="1"/>
</dbReference>
<evidence type="ECO:0000256" key="2">
    <source>
        <dbReference type="PROSITE-ProRule" id="PRU00176"/>
    </source>
</evidence>
<dbReference type="SUPFAM" id="SSF54928">
    <property type="entry name" value="RNA-binding domain, RBD"/>
    <property type="match status" value="1"/>
</dbReference>
<feature type="region of interest" description="Disordered" evidence="3">
    <location>
        <begin position="1"/>
        <end position="53"/>
    </location>
</feature>
<feature type="domain" description="RRM" evidence="4">
    <location>
        <begin position="558"/>
        <end position="629"/>
    </location>
</feature>
<name>A0A8H8UB32_9HELO</name>
<sequence>MSRATGVGGSPMSSSLGSHNSRVSTFSSQDVRSTQRAPTGNMATLVRDGNDDPFVIDDSKPKGEAKLSATASDFKPFTLRGAPRVSSLSTDDKALKYLREEIENNPKTAVQGAFTTDIGKSRCIKVSSVYGEDTRSLVDASLEKMMAGGFWNQGSRRISELGNVVYLRLSNIMEAVRIYDAIKEDNIRSLQTDYIHPRVWAQIVSPSSLDNHSAHEGQVVLRTAKPLGMSSRQFGDRLLKRLATEGPLVAWQMLPIPDAPFPAVYTMIAEYYDSSLASWAVTTINGSTIGKEEGYSEVQVSLIHHRPDLKPKPMSNAPGQSGSSSPSMPAHLFNDGYSFARARGDMAIPSQTPSHHYIARGGTMPLSLSSSTIGSLGNAFGSISLRNHTRDSTPLGSGSMASPFGTIGPGHLPAASQFGGNNAPLPVMMGMGMGVYSPVTPTQQVPNTYQPFNHLGRFAHPQAPNPYGHYGQTFSSPDSMHQIYSPPSMQRHGRAEFSYSSPSPGGFSRDLTQSNSNSVRRQNAQKVPNYPRRQHNPAASQHNHVDISSIEQGKDVRTTVMLRNIPNKFTLEMLKEFIDESSFGTYDFVYLRIDFLNKCNVGYAFINFVDVSKLSNSFLRPLLTSFVRARAGQKWDRFQSEKIAQISYATIQGRDCLIQKFRNSSVMLEEEDYRPKLYYTLADGEELAGTEEEFPQSDNSSKLQRSCQNAEQMGLFAPNAGQQVRADQRGRRSLYDRGNSLAERDEFYFDAYDNSESRGLGRSGYRASY</sequence>
<evidence type="ECO:0000256" key="1">
    <source>
        <dbReference type="ARBA" id="ARBA00022884"/>
    </source>
</evidence>
<dbReference type="Proteomes" id="UP000462212">
    <property type="component" value="Unassembled WGS sequence"/>
</dbReference>
<evidence type="ECO:0000259" key="4">
    <source>
        <dbReference type="PROSITE" id="PS50102"/>
    </source>
</evidence>
<dbReference type="PROSITE" id="PS50102">
    <property type="entry name" value="RRM"/>
    <property type="match status" value="1"/>
</dbReference>
<evidence type="ECO:0000256" key="3">
    <source>
        <dbReference type="SAM" id="MobiDB-lite"/>
    </source>
</evidence>
<accession>A0A8H8UB32</accession>
<feature type="compositionally biased region" description="Low complexity" evidence="3">
    <location>
        <begin position="314"/>
        <end position="328"/>
    </location>
</feature>
<dbReference type="InterPro" id="IPR012677">
    <property type="entry name" value="Nucleotide-bd_a/b_plait_sf"/>
</dbReference>
<dbReference type="EMBL" id="QGMJ01000301">
    <property type="protein sequence ID" value="TVY38177.1"/>
    <property type="molecule type" value="Genomic_DNA"/>
</dbReference>
<protein>
    <submittedName>
        <fullName evidence="5">Meiosis protein</fullName>
    </submittedName>
</protein>
<feature type="region of interest" description="Disordered" evidence="3">
    <location>
        <begin position="492"/>
        <end position="550"/>
    </location>
</feature>
<feature type="region of interest" description="Disordered" evidence="3">
    <location>
        <begin position="307"/>
        <end position="328"/>
    </location>
</feature>
<gene>
    <name evidence="5" type="primary">mei2</name>
    <name evidence="5" type="ORF">LSUB1_G002238</name>
</gene>
<keyword evidence="1 2" id="KW-0694">RNA-binding</keyword>
<dbReference type="AlphaFoldDB" id="A0A8H8UB32"/>
<proteinExistence type="predicted"/>
<feature type="compositionally biased region" description="Polar residues" evidence="3">
    <location>
        <begin position="510"/>
        <end position="526"/>
    </location>
</feature>
<evidence type="ECO:0000313" key="6">
    <source>
        <dbReference type="Proteomes" id="UP000462212"/>
    </source>
</evidence>
<dbReference type="InterPro" id="IPR000504">
    <property type="entry name" value="RRM_dom"/>
</dbReference>
<comment type="caution">
    <text evidence="5">The sequence shown here is derived from an EMBL/GenBank/DDBJ whole genome shotgun (WGS) entry which is preliminary data.</text>
</comment>